<protein>
    <submittedName>
        <fullName evidence="1">Uncharacterized protein</fullName>
    </submittedName>
</protein>
<dbReference type="RefSeq" id="WP_185934404.1">
    <property type="nucleotide sequence ID" value="NZ_UYIO01000001.1"/>
</dbReference>
<organism evidence="1 2">
    <name type="scientific">Actinobaculum suis</name>
    <dbReference type="NCBI Taxonomy" id="1657"/>
    <lineage>
        <taxon>Bacteria</taxon>
        <taxon>Bacillati</taxon>
        <taxon>Actinomycetota</taxon>
        <taxon>Actinomycetes</taxon>
        <taxon>Actinomycetales</taxon>
        <taxon>Actinomycetaceae</taxon>
        <taxon>Actinobaculum</taxon>
    </lineage>
</organism>
<dbReference type="EMBL" id="UYIO01000001">
    <property type="protein sequence ID" value="VDG77350.1"/>
    <property type="molecule type" value="Genomic_DNA"/>
</dbReference>
<proteinExistence type="predicted"/>
<accession>A0A7Z8YAM0</accession>
<evidence type="ECO:0000313" key="2">
    <source>
        <dbReference type="Proteomes" id="UP000269974"/>
    </source>
</evidence>
<name>A0A7Z8YAM0_9ACTO</name>
<comment type="caution">
    <text evidence="1">The sequence shown here is derived from an EMBL/GenBank/DDBJ whole genome shotgun (WGS) entry which is preliminary data.</text>
</comment>
<evidence type="ECO:0000313" key="1">
    <source>
        <dbReference type="EMBL" id="VDG77350.1"/>
    </source>
</evidence>
<dbReference type="AlphaFoldDB" id="A0A7Z8YAM0"/>
<dbReference type="Proteomes" id="UP000269974">
    <property type="component" value="Unassembled WGS sequence"/>
</dbReference>
<sequence>MPQYEDPFYYPENAAIRLIGSALAAWGDIQLYDGLPDTRLEDRPERHVIVNVSVPVVSSRTLGGLNESGRLSVQVRTVVRTGGSYETWEAAREARAISRRIRDKLTQNAIYKNVKLRHVLERFLEGAQIMASHEAVVLVSQYEANL</sequence>
<gene>
    <name evidence="1" type="ORF">NCTC10327_01955</name>
</gene>
<reference evidence="1 2" key="1">
    <citation type="submission" date="2018-11" db="EMBL/GenBank/DDBJ databases">
        <authorList>
            <consortium name="Pathogen Informatics"/>
        </authorList>
    </citation>
    <scope>NUCLEOTIDE SEQUENCE [LARGE SCALE GENOMIC DNA]</scope>
    <source>
        <strain evidence="1 2">NCTC10327</strain>
    </source>
</reference>